<dbReference type="EC" id="2.7.1.231" evidence="10"/>
<evidence type="ECO:0000256" key="1">
    <source>
        <dbReference type="ARBA" id="ARBA00005715"/>
    </source>
</evidence>
<dbReference type="RefSeq" id="WP_341374713.1">
    <property type="nucleotide sequence ID" value="NZ_JBBUTF010000011.1"/>
</dbReference>
<feature type="domain" description="Four-carbon acid sugar kinase N-terminal" evidence="8">
    <location>
        <begin position="33"/>
        <end position="269"/>
    </location>
</feature>
<dbReference type="Gene3D" id="3.40.980.20">
    <property type="entry name" value="Four-carbon acid sugar kinase, nucleotide binding domain"/>
    <property type="match status" value="1"/>
</dbReference>
<evidence type="ECO:0000256" key="2">
    <source>
        <dbReference type="ARBA" id="ARBA00022679"/>
    </source>
</evidence>
<feature type="compositionally biased region" description="Polar residues" evidence="7">
    <location>
        <begin position="1"/>
        <end position="10"/>
    </location>
</feature>
<comment type="similarity">
    <text evidence="1">Belongs to the four-carbon acid sugar kinase family.</text>
</comment>
<dbReference type="InterPro" id="IPR050015">
    <property type="entry name" value="OiaK"/>
</dbReference>
<evidence type="ECO:0000256" key="5">
    <source>
        <dbReference type="ARBA" id="ARBA00022840"/>
    </source>
</evidence>
<dbReference type="EMBL" id="JBBUTF010000011">
    <property type="protein sequence ID" value="MEK8026930.1"/>
    <property type="molecule type" value="Genomic_DNA"/>
</dbReference>
<keyword evidence="6" id="KW-0119">Carbohydrate metabolism</keyword>
<reference evidence="10 11" key="1">
    <citation type="submission" date="2024-04" db="EMBL/GenBank/DDBJ databases">
        <title>Novel species of the genus Ideonella isolated from streams.</title>
        <authorList>
            <person name="Lu H."/>
        </authorList>
    </citation>
    <scope>NUCLEOTIDE SEQUENCE [LARGE SCALE GENOMIC DNA]</scope>
    <source>
        <strain evidence="10 11">BYS139W</strain>
    </source>
</reference>
<name>A0ABU9BE03_9BURK</name>
<protein>
    <submittedName>
        <fullName evidence="10">3-oxo-isoapionate kinase OiaK</fullName>
        <ecNumber evidence="10">2.7.1.231</ecNumber>
    </submittedName>
</protein>
<dbReference type="Proteomes" id="UP001368500">
    <property type="component" value="Unassembled WGS sequence"/>
</dbReference>
<sequence length="476" mass="48821">MAHPTSSPSAGISCDPAPGQHPADAWPDGPLLAWCGDDFTGSTDVMEAFARAGVPCVLFLAPPEPHWVQRFAGQRAIGLATTARGRDPAWMDTHLPEAYARLQAFGAPILQYKVCSTFDSAPHVGSIGRAAELGQAAVGGDWVPVVVGAPRLKRYQAFGNLFAVANGQGHRLDRHPTMARHPVTPMDEADLGRHLARQTAAPVALIDLAQLQAGQGAARRDALRDAATAPRVLIDVIDEATLAAAGALVWRGRGQGLFCAASSGLQDALAAHWRRCGLLAAAQPLPRAPAVEAIAAVSGSCSPVTAAQIARAAEDGFTLLRMDLPAALDGAGTAEVERLVTAAAQALAAGRSPLVHSATGPDDPAVTGFDAIARAAGLGRAAAAERVGQRLADVMRGLLDRTPALRRIAIAGGDSSGAVAGSLGIAALSVSAGLVPGAPLCRGWSDEPRRDGLELVLKGGQMGGVDFFGQVRSGGH</sequence>
<evidence type="ECO:0000259" key="8">
    <source>
        <dbReference type="Pfam" id="PF07005"/>
    </source>
</evidence>
<feature type="region of interest" description="Disordered" evidence="7">
    <location>
        <begin position="1"/>
        <end position="21"/>
    </location>
</feature>
<evidence type="ECO:0000256" key="3">
    <source>
        <dbReference type="ARBA" id="ARBA00022741"/>
    </source>
</evidence>
<keyword evidence="11" id="KW-1185">Reference proteome</keyword>
<dbReference type="InterPro" id="IPR031475">
    <property type="entry name" value="NBD_C"/>
</dbReference>
<gene>
    <name evidence="10" type="primary">oiaK</name>
    <name evidence="10" type="ORF">AACH11_13240</name>
</gene>
<dbReference type="Pfam" id="PF07005">
    <property type="entry name" value="SBD_N"/>
    <property type="match status" value="1"/>
</dbReference>
<comment type="caution">
    <text evidence="10">The sequence shown here is derived from an EMBL/GenBank/DDBJ whole genome shotgun (WGS) entry which is preliminary data.</text>
</comment>
<evidence type="ECO:0000256" key="7">
    <source>
        <dbReference type="SAM" id="MobiDB-lite"/>
    </source>
</evidence>
<dbReference type="SUPFAM" id="SSF142764">
    <property type="entry name" value="YgbK-like"/>
    <property type="match status" value="1"/>
</dbReference>
<dbReference type="InterPro" id="IPR010737">
    <property type="entry name" value="4-carb_acid_sugar_kinase_N"/>
</dbReference>
<dbReference type="InterPro" id="IPR037051">
    <property type="entry name" value="4-carb_acid_sugar_kinase_N_sf"/>
</dbReference>
<keyword evidence="4 10" id="KW-0418">Kinase</keyword>
<proteinExistence type="inferred from homology"/>
<dbReference type="InterPro" id="IPR042213">
    <property type="entry name" value="NBD_C_sf"/>
</dbReference>
<dbReference type="GO" id="GO:0016301">
    <property type="term" value="F:kinase activity"/>
    <property type="evidence" value="ECO:0007669"/>
    <property type="project" value="UniProtKB-KW"/>
</dbReference>
<dbReference type="Gene3D" id="3.40.50.10840">
    <property type="entry name" value="Putative sugar-binding, N-terminal domain"/>
    <property type="match status" value="1"/>
</dbReference>
<feature type="domain" description="Four-carbon acid sugar kinase nucleotide binding" evidence="9">
    <location>
        <begin position="296"/>
        <end position="468"/>
    </location>
</feature>
<keyword evidence="5" id="KW-0067">ATP-binding</keyword>
<accession>A0ABU9BE03</accession>
<evidence type="ECO:0000259" key="9">
    <source>
        <dbReference type="Pfam" id="PF17042"/>
    </source>
</evidence>
<evidence type="ECO:0000256" key="6">
    <source>
        <dbReference type="ARBA" id="ARBA00023277"/>
    </source>
</evidence>
<evidence type="ECO:0000313" key="11">
    <source>
        <dbReference type="Proteomes" id="UP001368500"/>
    </source>
</evidence>
<dbReference type="NCBIfam" id="NF042436">
    <property type="entry name" value="OxoIsoapKin_OiaK"/>
    <property type="match status" value="1"/>
</dbReference>
<dbReference type="Pfam" id="PF17042">
    <property type="entry name" value="NBD_C"/>
    <property type="match status" value="1"/>
</dbReference>
<organism evidence="10 11">
    <name type="scientific">Pseudaquabacterium rugosum</name>
    <dbReference type="NCBI Taxonomy" id="2984194"/>
    <lineage>
        <taxon>Bacteria</taxon>
        <taxon>Pseudomonadati</taxon>
        <taxon>Pseudomonadota</taxon>
        <taxon>Betaproteobacteria</taxon>
        <taxon>Burkholderiales</taxon>
        <taxon>Sphaerotilaceae</taxon>
        <taxon>Pseudaquabacterium</taxon>
    </lineage>
</organism>
<keyword evidence="3" id="KW-0547">Nucleotide-binding</keyword>
<evidence type="ECO:0000256" key="4">
    <source>
        <dbReference type="ARBA" id="ARBA00022777"/>
    </source>
</evidence>
<evidence type="ECO:0000313" key="10">
    <source>
        <dbReference type="EMBL" id="MEK8026930.1"/>
    </source>
</evidence>
<keyword evidence="2 10" id="KW-0808">Transferase</keyword>